<dbReference type="Proteomes" id="UP001202328">
    <property type="component" value="Unassembled WGS sequence"/>
</dbReference>
<dbReference type="AlphaFoldDB" id="A0AAD4S6Z9"/>
<evidence type="ECO:0000256" key="2">
    <source>
        <dbReference type="SAM" id="Phobius"/>
    </source>
</evidence>
<feature type="compositionally biased region" description="Polar residues" evidence="1">
    <location>
        <begin position="79"/>
        <end position="90"/>
    </location>
</feature>
<protein>
    <submittedName>
        <fullName evidence="3">Uncharacterized protein</fullName>
    </submittedName>
</protein>
<organism evidence="3 4">
    <name type="scientific">Papaver atlanticum</name>
    <dbReference type="NCBI Taxonomy" id="357466"/>
    <lineage>
        <taxon>Eukaryota</taxon>
        <taxon>Viridiplantae</taxon>
        <taxon>Streptophyta</taxon>
        <taxon>Embryophyta</taxon>
        <taxon>Tracheophyta</taxon>
        <taxon>Spermatophyta</taxon>
        <taxon>Magnoliopsida</taxon>
        <taxon>Ranunculales</taxon>
        <taxon>Papaveraceae</taxon>
        <taxon>Papaveroideae</taxon>
        <taxon>Papaver</taxon>
    </lineage>
</organism>
<feature type="non-terminal residue" evidence="3">
    <location>
        <position position="1"/>
    </location>
</feature>
<gene>
    <name evidence="3" type="ORF">MKW98_015058</name>
</gene>
<sequence length="244" mass="26261">LGQLQESTYETNSGHIIDIPSPMDVNLIEPHEHANQFIHGVATIHEVNEIMELGAHGNQIHGVATIHEVNEIIELNPHGNQIHSVDTNGHVSDDQISPHPNPSNSVSDQGEPQVTPPVDLKSESKIALGLFTVSAGSLVVVVVVIFGDKKIELSHPVVFQAFTSLSLISLISASTMFLLTLKSPNIPYLAKAVRFTMCVSLDSLFFAYTWAASVLLLGKLGGTIVAMVSLSVFFSINIIVCVVL</sequence>
<keyword evidence="2" id="KW-1133">Transmembrane helix</keyword>
<evidence type="ECO:0000313" key="4">
    <source>
        <dbReference type="Proteomes" id="UP001202328"/>
    </source>
</evidence>
<feature type="region of interest" description="Disordered" evidence="1">
    <location>
        <begin position="79"/>
        <end position="118"/>
    </location>
</feature>
<feature type="transmembrane region" description="Helical" evidence="2">
    <location>
        <begin position="224"/>
        <end position="243"/>
    </location>
</feature>
<feature type="transmembrane region" description="Helical" evidence="2">
    <location>
        <begin position="193"/>
        <end position="218"/>
    </location>
</feature>
<proteinExistence type="predicted"/>
<comment type="caution">
    <text evidence="3">The sequence shown here is derived from an EMBL/GenBank/DDBJ whole genome shotgun (WGS) entry which is preliminary data.</text>
</comment>
<keyword evidence="4" id="KW-1185">Reference proteome</keyword>
<evidence type="ECO:0000256" key="1">
    <source>
        <dbReference type="SAM" id="MobiDB-lite"/>
    </source>
</evidence>
<feature type="compositionally biased region" description="Polar residues" evidence="1">
    <location>
        <begin position="102"/>
        <end position="112"/>
    </location>
</feature>
<reference evidence="3" key="1">
    <citation type="submission" date="2022-04" db="EMBL/GenBank/DDBJ databases">
        <title>A functionally conserved STORR gene fusion in Papaver species that diverged 16.8 million years ago.</title>
        <authorList>
            <person name="Catania T."/>
        </authorList>
    </citation>
    <scope>NUCLEOTIDE SEQUENCE</scope>
    <source>
        <strain evidence="3">S-188037</strain>
    </source>
</reference>
<keyword evidence="2" id="KW-0812">Transmembrane</keyword>
<keyword evidence="2" id="KW-0472">Membrane</keyword>
<feature type="transmembrane region" description="Helical" evidence="2">
    <location>
        <begin position="158"/>
        <end position="181"/>
    </location>
</feature>
<accession>A0AAD4S6Z9</accession>
<feature type="transmembrane region" description="Helical" evidence="2">
    <location>
        <begin position="126"/>
        <end position="146"/>
    </location>
</feature>
<dbReference type="EMBL" id="JAJJMB010013076">
    <property type="protein sequence ID" value="KAI3871158.1"/>
    <property type="molecule type" value="Genomic_DNA"/>
</dbReference>
<name>A0AAD4S6Z9_9MAGN</name>
<evidence type="ECO:0000313" key="3">
    <source>
        <dbReference type="EMBL" id="KAI3871158.1"/>
    </source>
</evidence>